<accession>A0A5N5PB84</accession>
<feature type="region of interest" description="Disordered" evidence="1">
    <location>
        <begin position="111"/>
        <end position="130"/>
    </location>
</feature>
<reference evidence="2 3" key="1">
    <citation type="submission" date="2019-06" db="EMBL/GenBank/DDBJ databases">
        <title>A chromosome-scale genome assembly of the striped catfish, Pangasianodon hypophthalmus.</title>
        <authorList>
            <person name="Wen M."/>
            <person name="Zahm M."/>
            <person name="Roques C."/>
            <person name="Cabau C."/>
            <person name="Klopp C."/>
            <person name="Donnadieu C."/>
            <person name="Jouanno E."/>
            <person name="Avarre J.-C."/>
            <person name="Campet M."/>
            <person name="Ha T.T.T."/>
            <person name="Dugue R."/>
            <person name="Lampietro C."/>
            <person name="Louis A."/>
            <person name="Herpin A."/>
            <person name="Echchiki A."/>
            <person name="Berthelot C."/>
            <person name="Parey E."/>
            <person name="Roest-Crollius H."/>
            <person name="Braasch I."/>
            <person name="Postlethwait J."/>
            <person name="Bobe J."/>
            <person name="Montfort J."/>
            <person name="Bouchez O."/>
            <person name="Begum T."/>
            <person name="Schartl M."/>
            <person name="Guiguen Y."/>
        </authorList>
    </citation>
    <scope>NUCLEOTIDE SEQUENCE [LARGE SCALE GENOMIC DNA]</scope>
    <source>
        <strain evidence="2 3">Indonesia</strain>
        <tissue evidence="2">Blood</tissue>
    </source>
</reference>
<gene>
    <name evidence="2" type="ORF">PHYPO_G00202590</name>
</gene>
<comment type="caution">
    <text evidence="2">The sequence shown here is derived from an EMBL/GenBank/DDBJ whole genome shotgun (WGS) entry which is preliminary data.</text>
</comment>
<proteinExistence type="predicted"/>
<feature type="region of interest" description="Disordered" evidence="1">
    <location>
        <begin position="1"/>
        <end position="104"/>
    </location>
</feature>
<feature type="compositionally biased region" description="Polar residues" evidence="1">
    <location>
        <begin position="72"/>
        <end position="92"/>
    </location>
</feature>
<dbReference type="EMBL" id="VFJC01000006">
    <property type="protein sequence ID" value="KAB5576792.1"/>
    <property type="molecule type" value="Genomic_DNA"/>
</dbReference>
<dbReference type="AlphaFoldDB" id="A0A5N5PB84"/>
<dbReference type="Proteomes" id="UP000327468">
    <property type="component" value="Chromosome 5"/>
</dbReference>
<evidence type="ECO:0000313" key="2">
    <source>
        <dbReference type="EMBL" id="KAB5576792.1"/>
    </source>
</evidence>
<keyword evidence="3" id="KW-1185">Reference proteome</keyword>
<feature type="compositionally biased region" description="Polar residues" evidence="1">
    <location>
        <begin position="118"/>
        <end position="130"/>
    </location>
</feature>
<name>A0A5N5PB84_PANHP</name>
<protein>
    <submittedName>
        <fullName evidence="2">Uncharacterized protein</fullName>
    </submittedName>
</protein>
<sequence length="130" mass="14179">MLSSGWRGPSRRDPPAQPSSAWAPVSDTVERQNTKPARLTKLGGSATFERRPSRRYSRRTMQNRGPVVPKSPENQNNGVSPSQETKYVQSQPAWPGVPVSGQPLVQGPLTIEALPRSPGSSQSGKRSLMF</sequence>
<evidence type="ECO:0000256" key="1">
    <source>
        <dbReference type="SAM" id="MobiDB-lite"/>
    </source>
</evidence>
<organism evidence="2 3">
    <name type="scientific">Pangasianodon hypophthalmus</name>
    <name type="common">Striped catfish</name>
    <name type="synonym">Helicophagus hypophthalmus</name>
    <dbReference type="NCBI Taxonomy" id="310915"/>
    <lineage>
        <taxon>Eukaryota</taxon>
        <taxon>Metazoa</taxon>
        <taxon>Chordata</taxon>
        <taxon>Craniata</taxon>
        <taxon>Vertebrata</taxon>
        <taxon>Euteleostomi</taxon>
        <taxon>Actinopterygii</taxon>
        <taxon>Neopterygii</taxon>
        <taxon>Teleostei</taxon>
        <taxon>Ostariophysi</taxon>
        <taxon>Siluriformes</taxon>
        <taxon>Pangasiidae</taxon>
        <taxon>Pangasianodon</taxon>
    </lineage>
</organism>
<evidence type="ECO:0000313" key="3">
    <source>
        <dbReference type="Proteomes" id="UP000327468"/>
    </source>
</evidence>